<dbReference type="STRING" id="1166018.FAES_4929"/>
<protein>
    <recommendedName>
        <fullName evidence="4">Lipocalin-like domain-containing protein</fullName>
    </recommendedName>
</protein>
<evidence type="ECO:0008006" key="4">
    <source>
        <dbReference type="Google" id="ProtNLM"/>
    </source>
</evidence>
<keyword evidence="1" id="KW-0732">Signal</keyword>
<feature type="signal peptide" evidence="1">
    <location>
        <begin position="1"/>
        <end position="21"/>
    </location>
</feature>
<sequence length="271" mass="28188">MRCYTYLLSLLCLLLTGSAFGQSLNGSWQGAMAPVGNAGQTVQGTVTLRVTGETLTGNLTVQANGTIDSYTLQGRVQGEQTAGTATYPADGSVFQFEAAIQNGELLLAIGQNGKALMNGRLARTALKSGQPQPARPTAVTKPDGLYRDPALVGAWQTTANYGGGLTDGGFYGSTSSIMLLNADGSFGDGGSAGYASGSGVSVQSSGGTNPNSAIARLNAMGARWYTKGNVIYVRIRANGQQDVPTSTYYIDKGRMLLTDPKTGKKTLYTRP</sequence>
<organism evidence="2 3">
    <name type="scientific">Fibrella aestuarina BUZ 2</name>
    <dbReference type="NCBI Taxonomy" id="1166018"/>
    <lineage>
        <taxon>Bacteria</taxon>
        <taxon>Pseudomonadati</taxon>
        <taxon>Bacteroidota</taxon>
        <taxon>Cytophagia</taxon>
        <taxon>Cytophagales</taxon>
        <taxon>Spirosomataceae</taxon>
        <taxon>Fibrella</taxon>
    </lineage>
</organism>
<dbReference type="HOGENOM" id="CLU_1025834_0_0_10"/>
<keyword evidence="3" id="KW-1185">Reference proteome</keyword>
<dbReference type="KEGG" id="fae:FAES_4929"/>
<proteinExistence type="predicted"/>
<dbReference type="PATRIC" id="fig|1166018.3.peg.1901"/>
<dbReference type="eggNOG" id="ENOG50339F0">
    <property type="taxonomic scope" value="Bacteria"/>
</dbReference>
<evidence type="ECO:0000313" key="3">
    <source>
        <dbReference type="Proteomes" id="UP000011058"/>
    </source>
</evidence>
<dbReference type="AlphaFoldDB" id="I0KFM5"/>
<name>I0KFM5_9BACT</name>
<gene>
    <name evidence="2" type="ORF">FAES_4929</name>
</gene>
<dbReference type="OrthoDB" id="956202at2"/>
<dbReference type="Proteomes" id="UP000011058">
    <property type="component" value="Chromosome"/>
</dbReference>
<evidence type="ECO:0000256" key="1">
    <source>
        <dbReference type="SAM" id="SignalP"/>
    </source>
</evidence>
<dbReference type="EMBL" id="HE796683">
    <property type="protein sequence ID" value="CCH02928.1"/>
    <property type="molecule type" value="Genomic_DNA"/>
</dbReference>
<evidence type="ECO:0000313" key="2">
    <source>
        <dbReference type="EMBL" id="CCH02928.1"/>
    </source>
</evidence>
<dbReference type="RefSeq" id="WP_015334027.1">
    <property type="nucleotide sequence ID" value="NC_020054.1"/>
</dbReference>
<accession>I0KFM5</accession>
<feature type="chain" id="PRO_5003631426" description="Lipocalin-like domain-containing protein" evidence="1">
    <location>
        <begin position="22"/>
        <end position="271"/>
    </location>
</feature>
<reference evidence="2 3" key="1">
    <citation type="journal article" date="2012" name="J. Bacteriol.">
        <title>Genome Sequence of Fibrella aestuarina BUZ 2T, a Filamentous Marine Bacterium.</title>
        <authorList>
            <person name="Filippini M."/>
            <person name="Qi W."/>
            <person name="Blom J."/>
            <person name="Goesmann A."/>
            <person name="Smits T.H."/>
            <person name="Bagheri H.C."/>
        </authorList>
    </citation>
    <scope>NUCLEOTIDE SEQUENCE [LARGE SCALE GENOMIC DNA]</scope>
    <source>
        <strain evidence="3">BUZ 2T</strain>
    </source>
</reference>